<keyword evidence="8 9" id="KW-0456">Lyase</keyword>
<evidence type="ECO:0000313" key="10">
    <source>
        <dbReference type="EMBL" id="AKN37578.1"/>
    </source>
</evidence>
<evidence type="ECO:0000256" key="6">
    <source>
        <dbReference type="ARBA" id="ARBA00022793"/>
    </source>
</evidence>
<dbReference type="CDD" id="cd17299">
    <property type="entry name" value="acetolactate_decarboxylase"/>
    <property type="match status" value="1"/>
</dbReference>
<dbReference type="Gene3D" id="3.30.1330.80">
    <property type="entry name" value="Hypothetical protein, similar to alpha- acetolactate decarboxylase, domain 2"/>
    <property type="match status" value="2"/>
</dbReference>
<dbReference type="PANTHER" id="PTHR35524">
    <property type="entry name" value="ALPHA-ACETOLACTATE DECARBOXYLASE"/>
    <property type="match status" value="1"/>
</dbReference>
<evidence type="ECO:0000256" key="3">
    <source>
        <dbReference type="ARBA" id="ARBA00007106"/>
    </source>
</evidence>
<comment type="catalytic activity">
    <reaction evidence="1 9">
        <text>(2S)-2-acetolactate + H(+) = (R)-acetoin + CO2</text>
        <dbReference type="Rhea" id="RHEA:21580"/>
        <dbReference type="ChEBI" id="CHEBI:15378"/>
        <dbReference type="ChEBI" id="CHEBI:15686"/>
        <dbReference type="ChEBI" id="CHEBI:16526"/>
        <dbReference type="ChEBI" id="CHEBI:58476"/>
        <dbReference type="EC" id="4.1.1.5"/>
    </reaction>
</comment>
<dbReference type="AlphaFoldDB" id="A0A0H3ZMU4"/>
<keyword evidence="6 9" id="KW-0210">Decarboxylase</keyword>
<reference evidence="10" key="1">
    <citation type="journal article" date="2015" name="MBio">
        <title>Eco-Evolutionary Dynamics of Episomes among Ecologically Cohesive Bacterial Populations.</title>
        <authorList>
            <person name="Xue H."/>
            <person name="Cordero O.X."/>
            <person name="Camas F.M."/>
            <person name="Trimble W."/>
            <person name="Meyer F."/>
            <person name="Guglielmini J."/>
            <person name="Rocha E.P."/>
            <person name="Polz M.F."/>
        </authorList>
    </citation>
    <scope>NUCLEOTIDE SEQUENCE</scope>
    <source>
        <strain evidence="10">5S_214</strain>
    </source>
</reference>
<dbReference type="PIRSF" id="PIRSF001332">
    <property type="entry name" value="Acetolac_decarb"/>
    <property type="match status" value="1"/>
</dbReference>
<dbReference type="NCBIfam" id="TIGR01252">
    <property type="entry name" value="acetolac_decarb"/>
    <property type="match status" value="1"/>
</dbReference>
<evidence type="ECO:0000256" key="5">
    <source>
        <dbReference type="ARBA" id="ARBA00020164"/>
    </source>
</evidence>
<dbReference type="Pfam" id="PF03306">
    <property type="entry name" value="AAL_decarboxy"/>
    <property type="match status" value="1"/>
</dbReference>
<sequence length="252" mass="28507">MFCLIFSCFSSESQSVIYQAGVTGATLTGAYEGSTTYEELKSHGNFGLGTSNGIQGEMVLIDHEMFITENGKGETMRPSMKTRTPFAIVTDFNPDTIFNVTKVSSKEKFVELFQQRFNNDNLFQALRIDGDFKAIQFRSIVKDADNSERNLKKYIEKNQIINDLKDIKGSLVIFRSPKFAYPMTVPGYHIHFISSDRKSAGHVYDFNINSAQVSVQTISTFNINLPTNHEYIMHDVERVDNKVINHVESGIK</sequence>
<evidence type="ECO:0000256" key="4">
    <source>
        <dbReference type="ARBA" id="ARBA00013204"/>
    </source>
</evidence>
<protein>
    <recommendedName>
        <fullName evidence="5 9">Alpha-acetolactate decarboxylase</fullName>
        <ecNumber evidence="4 9">4.1.1.5</ecNumber>
    </recommendedName>
</protein>
<dbReference type="UniPathway" id="UPA00626">
    <property type="reaction ID" value="UER00678"/>
</dbReference>
<organism evidence="10">
    <name type="scientific">Vibrio splendidus</name>
    <dbReference type="NCBI Taxonomy" id="29497"/>
    <lineage>
        <taxon>Bacteria</taxon>
        <taxon>Pseudomonadati</taxon>
        <taxon>Pseudomonadota</taxon>
        <taxon>Gammaproteobacteria</taxon>
        <taxon>Vibrionales</taxon>
        <taxon>Vibrionaceae</taxon>
        <taxon>Vibrio</taxon>
    </lineage>
</organism>
<evidence type="ECO:0000256" key="1">
    <source>
        <dbReference type="ARBA" id="ARBA00001784"/>
    </source>
</evidence>
<name>A0A0H3ZMU4_VIBSP</name>
<evidence type="ECO:0000256" key="8">
    <source>
        <dbReference type="ARBA" id="ARBA00023239"/>
    </source>
</evidence>
<keyword evidence="7 9" id="KW-0005">Acetoin biosynthesis</keyword>
<dbReference type="GO" id="GO:0045151">
    <property type="term" value="P:acetoin biosynthetic process"/>
    <property type="evidence" value="ECO:0007669"/>
    <property type="project" value="UniProtKB-UniRule"/>
</dbReference>
<dbReference type="EC" id="4.1.1.5" evidence="4 9"/>
<proteinExistence type="inferred from homology"/>
<evidence type="ECO:0000256" key="2">
    <source>
        <dbReference type="ARBA" id="ARBA00005170"/>
    </source>
</evidence>
<dbReference type="EMBL" id="KP795539">
    <property type="protein sequence ID" value="AKN37578.1"/>
    <property type="molecule type" value="Genomic_DNA"/>
</dbReference>
<comment type="pathway">
    <text evidence="2 9">Polyol metabolism; (R,R)-butane-2,3-diol biosynthesis; (R,R)-butane-2,3-diol from pyruvate: step 2/3.</text>
</comment>
<dbReference type="InterPro" id="IPR005128">
    <property type="entry name" value="Acetolactate_a_deCO2ase"/>
</dbReference>
<dbReference type="GO" id="GO:0047605">
    <property type="term" value="F:acetolactate decarboxylase activity"/>
    <property type="evidence" value="ECO:0007669"/>
    <property type="project" value="UniProtKB-UniRule"/>
</dbReference>
<dbReference type="SUPFAM" id="SSF117856">
    <property type="entry name" value="AF0104/ALDC/Ptd012-like"/>
    <property type="match status" value="1"/>
</dbReference>
<dbReference type="PANTHER" id="PTHR35524:SF1">
    <property type="entry name" value="ALPHA-ACETOLACTATE DECARBOXYLASE"/>
    <property type="match status" value="1"/>
</dbReference>
<accession>A0A0H3ZMU4</accession>
<evidence type="ECO:0000256" key="7">
    <source>
        <dbReference type="ARBA" id="ARBA00023061"/>
    </source>
</evidence>
<comment type="similarity">
    <text evidence="3 9">Belongs to the alpha-acetolactate decarboxylase family.</text>
</comment>
<evidence type="ECO:0000256" key="9">
    <source>
        <dbReference type="PIRNR" id="PIRNR001332"/>
    </source>
</evidence>